<dbReference type="EMBL" id="JADEXG010000001">
    <property type="protein sequence ID" value="MBE9075735.1"/>
    <property type="molecule type" value="Genomic_DNA"/>
</dbReference>
<sequence>MTFKLDLKPEIEDRLISQAAAQRISVSRYLELLIERHFATQEEPHWRKVLDQLGRSPSLTRAPLLSDEAISRESIYR</sequence>
<name>A0A8J7AHW7_9CYAN</name>
<gene>
    <name evidence="1" type="ORF">IQ241_00205</name>
</gene>
<comment type="caution">
    <text evidence="1">The sequence shown here is derived from an EMBL/GenBank/DDBJ whole genome shotgun (WGS) entry which is preliminary data.</text>
</comment>
<evidence type="ECO:0000313" key="2">
    <source>
        <dbReference type="Proteomes" id="UP000636505"/>
    </source>
</evidence>
<accession>A0A8J7AHW7</accession>
<reference evidence="1" key="1">
    <citation type="submission" date="2020-10" db="EMBL/GenBank/DDBJ databases">
        <authorList>
            <person name="Castelo-Branco R."/>
            <person name="Eusebio N."/>
            <person name="Adriana R."/>
            <person name="Vieira A."/>
            <person name="Brugerolle De Fraissinette N."/>
            <person name="Rezende De Castro R."/>
            <person name="Schneider M.P."/>
            <person name="Vasconcelos V."/>
            <person name="Leao P.N."/>
        </authorList>
    </citation>
    <scope>NUCLEOTIDE SEQUENCE</scope>
    <source>
        <strain evidence="1">LEGE 07310</strain>
    </source>
</reference>
<dbReference type="Proteomes" id="UP000636505">
    <property type="component" value="Unassembled WGS sequence"/>
</dbReference>
<protein>
    <submittedName>
        <fullName evidence="1">Uncharacterized protein</fullName>
    </submittedName>
</protein>
<proteinExistence type="predicted"/>
<organism evidence="1 2">
    <name type="scientific">Vasconcelosia minhoensis LEGE 07310</name>
    <dbReference type="NCBI Taxonomy" id="915328"/>
    <lineage>
        <taxon>Bacteria</taxon>
        <taxon>Bacillati</taxon>
        <taxon>Cyanobacteriota</taxon>
        <taxon>Cyanophyceae</taxon>
        <taxon>Nodosilineales</taxon>
        <taxon>Cymatolegaceae</taxon>
        <taxon>Vasconcelosia</taxon>
        <taxon>Vasconcelosia minhoensis</taxon>
    </lineage>
</organism>
<dbReference type="RefSeq" id="WP_193904397.1">
    <property type="nucleotide sequence ID" value="NZ_JADEXG010000001.1"/>
</dbReference>
<keyword evidence="2" id="KW-1185">Reference proteome</keyword>
<evidence type="ECO:0000313" key="1">
    <source>
        <dbReference type="EMBL" id="MBE9075735.1"/>
    </source>
</evidence>
<dbReference type="AlphaFoldDB" id="A0A8J7AHW7"/>